<dbReference type="Gene3D" id="2.60.120.1560">
    <property type="match status" value="2"/>
</dbReference>
<feature type="domain" description="PA14" evidence="1">
    <location>
        <begin position="610"/>
        <end position="755"/>
    </location>
</feature>
<feature type="domain" description="PA14" evidence="1">
    <location>
        <begin position="795"/>
        <end position="953"/>
    </location>
</feature>
<sequence length="976" mass="103286">MVGIPFTVSGSTLTLPGKTLSNKGSKLILPASSITLRGSKTKTIIAVGSNIIVLPNPGVITVMGKTLTLNGPITFPISRTGTQVFLTVNERAIGIPWYGLTKTITITSSISIDLISTITGLPIALSNNLITLATNTITNDNSILSLDGSTVTLQDSTIIGAASDVIIVPKSTITAGATTIVLKDSRVTVPGWITQGSSLITLPGIAVVSTVTATEQSVVTTTITANSTAQLALPTNVITLPGNTVKNAGSTIVLRHSIVTLPVSNVKAQGVVLLLSGTTIINEQTPIVLKDESLTLPSPASITAANTTFVLPGPATVYPQLTVTTQIRLTIIKTSTVSAVSTTTAFATMTKVITDTITVSPTSPEGATVVRMIMKTTVTVTLNSISTTTATQNSTLTTTESGGTISEFVTTTLDVQNTITELSVINQTLSITTISTISDLATITITNQESTVLQTVTVTNQESTVLQTATVTNQGSTVMQTVTVTHTPIPISITSTDTLSVTTTVTGSHISTTITTTTTTTHSVTTTLTTTLTTTTTDIPTSSEMPQVTVMRVIESGTPYTTTITPSSTPGTITVIIYETPSPLPDTSCNNLGIQAAIFSSSVGGTASPVTITTYKLEYFANIDPDFSGAITSIDTATTASLISLHGGNFVLSLRMWFYVPRTQIYTFTTSADRDFLALWVGPKALYRWTTLNSDMTVRWQDGAQTAQFQTVLAAGTYAPLRIMVGGSNTTYSYSFDLTGEDNTKYIQNGTSEYFVQQPCDPSVGPFPTWGSELPAPDKTCGNVGFEVAEYENPFTWAGTYFVAYEPAYFKNATVFDTGSTNITGFYILVNQLPPGLKTRPPSYTAYNYRGYFYAPYTETYSFQIANADAQLSMWVGDLAYSGWTGANSNSSVLFAQAVPAPVVKYLTAGSYFPIRILLSDNGGYSTPNNAARWSFTVTDSTGLQYIGDDFPTTYLVGNSCDNVTAPAYPPFGQET</sequence>
<proteinExistence type="predicted"/>
<keyword evidence="3" id="KW-1185">Reference proteome</keyword>
<dbReference type="Proteomes" id="UP001365542">
    <property type="component" value="Unassembled WGS sequence"/>
</dbReference>
<dbReference type="PROSITE" id="PS51820">
    <property type="entry name" value="PA14"/>
    <property type="match status" value="2"/>
</dbReference>
<dbReference type="InterPro" id="IPR037524">
    <property type="entry name" value="PA14/GLEYA"/>
</dbReference>
<accession>A0AAV9WTJ0</accession>
<evidence type="ECO:0000259" key="1">
    <source>
        <dbReference type="PROSITE" id="PS51820"/>
    </source>
</evidence>
<gene>
    <name evidence="2" type="ORF">TWF694_006146</name>
</gene>
<dbReference type="AlphaFoldDB" id="A0AAV9WTJ0"/>
<dbReference type="InterPro" id="IPR018871">
    <property type="entry name" value="GLEYA_adhesin_domain"/>
</dbReference>
<organism evidence="2 3">
    <name type="scientific">Orbilia ellipsospora</name>
    <dbReference type="NCBI Taxonomy" id="2528407"/>
    <lineage>
        <taxon>Eukaryota</taxon>
        <taxon>Fungi</taxon>
        <taxon>Dikarya</taxon>
        <taxon>Ascomycota</taxon>
        <taxon>Pezizomycotina</taxon>
        <taxon>Orbiliomycetes</taxon>
        <taxon>Orbiliales</taxon>
        <taxon>Orbiliaceae</taxon>
        <taxon>Orbilia</taxon>
    </lineage>
</organism>
<comment type="caution">
    <text evidence="2">The sequence shown here is derived from an EMBL/GenBank/DDBJ whole genome shotgun (WGS) entry which is preliminary data.</text>
</comment>
<dbReference type="Pfam" id="PF10528">
    <property type="entry name" value="GLEYA"/>
    <property type="match status" value="2"/>
</dbReference>
<dbReference type="EMBL" id="JAVHJO010000019">
    <property type="protein sequence ID" value="KAK6523257.1"/>
    <property type="molecule type" value="Genomic_DNA"/>
</dbReference>
<evidence type="ECO:0000313" key="2">
    <source>
        <dbReference type="EMBL" id="KAK6523257.1"/>
    </source>
</evidence>
<reference evidence="2 3" key="1">
    <citation type="submission" date="2019-10" db="EMBL/GenBank/DDBJ databases">
        <authorList>
            <person name="Palmer J.M."/>
        </authorList>
    </citation>
    <scope>NUCLEOTIDE SEQUENCE [LARGE SCALE GENOMIC DNA]</scope>
    <source>
        <strain evidence="2 3">TWF694</strain>
    </source>
</reference>
<evidence type="ECO:0000313" key="3">
    <source>
        <dbReference type="Proteomes" id="UP001365542"/>
    </source>
</evidence>
<protein>
    <recommendedName>
        <fullName evidence="1">PA14 domain-containing protein</fullName>
    </recommendedName>
</protein>
<name>A0AAV9WTJ0_9PEZI</name>